<dbReference type="OrthoDB" id="3827914at2"/>
<dbReference type="STRING" id="512565.AMIS_5910"/>
<dbReference type="PATRIC" id="fig|512565.3.peg.593"/>
<gene>
    <name evidence="2" type="ordered locus">AMIS_5910</name>
</gene>
<keyword evidence="1" id="KW-1133">Transmembrane helix</keyword>
<accession>I0GYH4</accession>
<dbReference type="HOGENOM" id="CLU_1208689_0_0_11"/>
<dbReference type="AlphaFoldDB" id="I0GYH4"/>
<dbReference type="KEGG" id="ams:AMIS_5910"/>
<keyword evidence="3" id="KW-1185">Reference proteome</keyword>
<evidence type="ECO:0000256" key="1">
    <source>
        <dbReference type="SAM" id="Phobius"/>
    </source>
</evidence>
<feature type="transmembrane region" description="Helical" evidence="1">
    <location>
        <begin position="84"/>
        <end position="105"/>
    </location>
</feature>
<feature type="transmembrane region" description="Helical" evidence="1">
    <location>
        <begin position="125"/>
        <end position="150"/>
    </location>
</feature>
<sequence length="232" mass="23219">MIALARMRTAGFLRSGRALAPLVAVLVVLSVLYGGGASPAAAAYGYSAAALFAVLAWITKLVLDTEPDVQRQLARLAVGPAREAAAGLLAAAVLGAGVCLLAMLAPWAFGGIRGPEAGSGEPSTAVGVLLGVAAHLLALLGALALGALAARAVTRRVLPGVAVLVTGAVLVIVLGLRDSIAPWLVPPVMATARALSEGAAPAAGTLLGLTAWTLLWCAVVLAVYARLRRGRS</sequence>
<evidence type="ECO:0000313" key="2">
    <source>
        <dbReference type="EMBL" id="BAL85811.1"/>
    </source>
</evidence>
<reference evidence="2 3" key="1">
    <citation type="submission" date="2012-02" db="EMBL/GenBank/DDBJ databases">
        <title>Complete genome sequence of Actinoplanes missouriensis 431 (= NBRC 102363).</title>
        <authorList>
            <person name="Ohnishi Y."/>
            <person name="Ishikawa J."/>
            <person name="Sekine M."/>
            <person name="Hosoyama A."/>
            <person name="Harada T."/>
            <person name="Narita H."/>
            <person name="Hata T."/>
            <person name="Konno Y."/>
            <person name="Tutikane K."/>
            <person name="Fujita N."/>
            <person name="Horinouchi S."/>
            <person name="Hayakawa M."/>
        </authorList>
    </citation>
    <scope>NUCLEOTIDE SEQUENCE [LARGE SCALE GENOMIC DNA]</scope>
    <source>
        <strain evidence="3">ATCC 14538 / DSM 43046 / CBS 188.64 / JCM 3121 / NBRC 102363 / NCIMB 12654 / NRRL B-3342 / UNCC 431</strain>
    </source>
</reference>
<dbReference type="RefSeq" id="WP_014440711.1">
    <property type="nucleotide sequence ID" value="NC_017093.1"/>
</dbReference>
<proteinExistence type="predicted"/>
<keyword evidence="1" id="KW-0812">Transmembrane</keyword>
<feature type="transmembrane region" description="Helical" evidence="1">
    <location>
        <begin position="157"/>
        <end position="176"/>
    </location>
</feature>
<organism evidence="2 3">
    <name type="scientific">Actinoplanes missouriensis (strain ATCC 14538 / DSM 43046 / CBS 188.64 / JCM 3121 / NBRC 102363 / NCIMB 12654 / NRRL B-3342 / UNCC 431)</name>
    <dbReference type="NCBI Taxonomy" id="512565"/>
    <lineage>
        <taxon>Bacteria</taxon>
        <taxon>Bacillati</taxon>
        <taxon>Actinomycetota</taxon>
        <taxon>Actinomycetes</taxon>
        <taxon>Micromonosporales</taxon>
        <taxon>Micromonosporaceae</taxon>
        <taxon>Actinoplanes</taxon>
    </lineage>
</organism>
<evidence type="ECO:0008006" key="4">
    <source>
        <dbReference type="Google" id="ProtNLM"/>
    </source>
</evidence>
<protein>
    <recommendedName>
        <fullName evidence="4">ABC transporter permease protein</fullName>
    </recommendedName>
</protein>
<dbReference type="EMBL" id="AP012319">
    <property type="protein sequence ID" value="BAL85811.1"/>
    <property type="molecule type" value="Genomic_DNA"/>
</dbReference>
<feature type="transmembrane region" description="Helical" evidence="1">
    <location>
        <begin position="206"/>
        <end position="227"/>
    </location>
</feature>
<dbReference type="eggNOG" id="ENOG5033MFI">
    <property type="taxonomic scope" value="Bacteria"/>
</dbReference>
<keyword evidence="1" id="KW-0472">Membrane</keyword>
<evidence type="ECO:0000313" key="3">
    <source>
        <dbReference type="Proteomes" id="UP000007882"/>
    </source>
</evidence>
<name>I0GYH4_ACTM4</name>
<dbReference type="Proteomes" id="UP000007882">
    <property type="component" value="Chromosome"/>
</dbReference>
<feature type="transmembrane region" description="Helical" evidence="1">
    <location>
        <begin position="44"/>
        <end position="63"/>
    </location>
</feature>